<gene>
    <name evidence="2" type="ORF">MM415A00614_0002</name>
</gene>
<proteinExistence type="predicted"/>
<dbReference type="PANTHER" id="PTHR36251">
    <property type="entry name" value="FELS-1 PROPHAGE HOST SPECIFICITY PROTEIN-RELATED"/>
    <property type="match status" value="1"/>
</dbReference>
<feature type="domain" description="Tip attachment protein J HDII-ins2" evidence="1">
    <location>
        <begin position="280"/>
        <end position="328"/>
    </location>
</feature>
<dbReference type="Pfam" id="PF24801">
    <property type="entry name" value="FNIII-A_GpJ"/>
    <property type="match status" value="1"/>
</dbReference>
<name>A0A6M3KG78_9ZZZZ</name>
<dbReference type="EMBL" id="MT142442">
    <property type="protein sequence ID" value="QJA80933.1"/>
    <property type="molecule type" value="Genomic_DNA"/>
</dbReference>
<evidence type="ECO:0000313" key="2">
    <source>
        <dbReference type="EMBL" id="QJA80933.1"/>
    </source>
</evidence>
<protein>
    <submittedName>
        <fullName evidence="2">Putative tail protein</fullName>
    </submittedName>
</protein>
<accession>A0A6M3KG78</accession>
<dbReference type="InterPro" id="IPR055385">
    <property type="entry name" value="GpJ_HDII-ins2"/>
</dbReference>
<dbReference type="PANTHER" id="PTHR36251:SF2">
    <property type="entry name" value="GIFSY-2 PROPHAGE HOST SPECIFICITY PROTEIN J, PHAGE LAMBDA"/>
    <property type="match status" value="1"/>
</dbReference>
<evidence type="ECO:0000259" key="1">
    <source>
        <dbReference type="Pfam" id="PF24801"/>
    </source>
</evidence>
<reference evidence="2" key="1">
    <citation type="submission" date="2020-03" db="EMBL/GenBank/DDBJ databases">
        <title>The deep terrestrial virosphere.</title>
        <authorList>
            <person name="Holmfeldt K."/>
            <person name="Nilsson E."/>
            <person name="Simone D."/>
            <person name="Lopez-Fernandez M."/>
            <person name="Wu X."/>
            <person name="de Brujin I."/>
            <person name="Lundin D."/>
            <person name="Andersson A."/>
            <person name="Bertilsson S."/>
            <person name="Dopson M."/>
        </authorList>
    </citation>
    <scope>NUCLEOTIDE SEQUENCE</scope>
    <source>
        <strain evidence="2">MM415A00614</strain>
    </source>
</reference>
<dbReference type="InterPro" id="IPR053171">
    <property type="entry name" value="Viral_Tip_Attach_Protein"/>
</dbReference>
<organism evidence="2">
    <name type="scientific">viral metagenome</name>
    <dbReference type="NCBI Taxonomy" id="1070528"/>
    <lineage>
        <taxon>unclassified sequences</taxon>
        <taxon>metagenomes</taxon>
        <taxon>organismal metagenomes</taxon>
    </lineage>
</organism>
<sequence>MAKVTLRNVFEDTSEFETIDEVTVLKSVIEYARTKNDEIYKTVMNEKVKIFLNGKLLPIEEWAEETTQDDKIIIVPSLEGGIVQLLLGTAMLVVGFITGWTPLMYIGASLMLGGMSNLMFAPDLPSLLSKGSTETQTYSWSGIKTIARQDTPLPVVFGTHDIGGNVISLFTEAYGEDNYLYMLLGLCEGEIDGICKETDSTSVCQTSDTAHASYTDPAIKFDNQYLSRYSDIDWWYRTGINTTGSENAHYPFEQNKIPNFDGARLQYDDGREITSDGIEYTTTRAVDMLVLQIRAPALYKLNDTGDIDPYTVNYTLEYKEAGGTYSTYDIEKWATLVSAGASGTNPSFCTVAYKTGTYRYGTKLKTYKIEVLDNTFTPFEYSSGAISTVKYADIVKDYVITINILDENNNIIERGKKLHQSATQSWSYYGNFGGRTDDDSGPDWYDVAVYNQNTIFYINDYRVQLSHNTPIGSIFTISSSSQGTVTEVPITGKSKTGLWSSVTLDLNALSVGSDIYTIKISRTDGGKSSSFKTEDNVILESVTEVVQGTFIYPNTALLGLKIKATGQLSGAPPNIVTTVRGKKVSVPDLEDASPTGTDVTFDSAFWDATDSRWEDSDGNEVFWNDTTSWRTEYSENSMCCVRDLALSNRYGLGAYWSTADLNNTSIVTNLKLCHVVYNPYGATDYFDWWDDVSDTTWRSKWAFLPYGNNSTVAKTFDATNRTITLNGSSTSSTESIFFRFLLNTELLKSQTYTLSMTFANVTGNFDIYVYGKTSYSLTTDATEYFGTLAVTSAGTKSFTISSVKKVGIKSLEIKFAGNPTTLDVRIDDVSLTRPSSEHFHTYNGVLESEQSAMTALLEMCESFRTWPIWYNGIINFVMNTDSTPVHSLSIGNTFNFTQSFTPLSDIPYTLIGQFTDENDTYTLKQMASKATASKGLNRTNKRTIGLKGLTSTHKAERELIFKHNNLLNANHAIHIECGPDIVHAIAGDIVYIQDELPQWGQGGRILSYIATNITIDKKYTFSNAATADHIIRYQIEGNTFVNATVDKTNIVTNASLLTIPIITLASSPCDDAVYSIGVNTSDFKKFRLINVNRKTDDTMEIDAINHVASIYTNPTIKIIENNQSNLNKLTMKPEPPRNVTILPTPLTMGLGCIFKADPPLGDTNVKEIVVQIDRSSSYNYETIAIIPLDQRQAYYLDNKLVFDKTYMFRFFCRTNYKQSDPIDVSFKLNKSAYLLAPPSGITIKGSSNVKEFDGRDITLIWNKAGQSTYSDSFIAGYEVEVYHTSITRSNLLRTESVSTEEYTYTLEKNRDDCWAHNLSGTYNTTLYFIVKTVGINEVVSLGSKPFVVDSATPAKPANLTSSPAIGGMSFSWDQNTALSFDRFSYRYKISVAGTYTSWYVTKSNSITLNVADSDVTTYGKNATMYFQVKSLSYVALESSVASISDVYNTLADSIFQISGVTDGTGNVASLYDGNKTSGGVSF</sequence>